<evidence type="ECO:0000256" key="3">
    <source>
        <dbReference type="ARBA" id="ARBA00023125"/>
    </source>
</evidence>
<evidence type="ECO:0000259" key="4">
    <source>
        <dbReference type="SMART" id="SM00470"/>
    </source>
</evidence>
<dbReference type="InterPro" id="IPR003115">
    <property type="entry name" value="ParB_N"/>
</dbReference>
<protein>
    <submittedName>
        <fullName evidence="5">ParB-like partition protein</fullName>
    </submittedName>
</protein>
<dbReference type="EMBL" id="CP001968">
    <property type="protein sequence ID" value="ADD69726.1"/>
    <property type="molecule type" value="Genomic_DNA"/>
</dbReference>
<dbReference type="GO" id="GO:0005694">
    <property type="term" value="C:chromosome"/>
    <property type="evidence" value="ECO:0007669"/>
    <property type="project" value="TreeGrafter"/>
</dbReference>
<dbReference type="PaxDb" id="522772-Dacet_2976"/>
<reference evidence="5 6" key="1">
    <citation type="journal article" date="2010" name="Stand. Genomic Sci.">
        <title>Complete genome sequence of Denitrovibrio acetiphilus type strain (N2460).</title>
        <authorList>
            <person name="Kiss H."/>
            <person name="Lang E."/>
            <person name="Lapidus A."/>
            <person name="Copeland A."/>
            <person name="Nolan M."/>
            <person name="Glavina Del Rio T."/>
            <person name="Chen F."/>
            <person name="Lucas S."/>
            <person name="Tice H."/>
            <person name="Cheng J.F."/>
            <person name="Han C."/>
            <person name="Goodwin L."/>
            <person name="Pitluck S."/>
            <person name="Liolios K."/>
            <person name="Pati A."/>
            <person name="Ivanova N."/>
            <person name="Mavromatis K."/>
            <person name="Chen A."/>
            <person name="Palaniappan K."/>
            <person name="Land M."/>
            <person name="Hauser L."/>
            <person name="Chang Y.J."/>
            <person name="Jeffries C.D."/>
            <person name="Detter J.C."/>
            <person name="Brettin T."/>
            <person name="Spring S."/>
            <person name="Rohde M."/>
            <person name="Goker M."/>
            <person name="Woyke T."/>
            <person name="Bristow J."/>
            <person name="Eisen J.A."/>
            <person name="Markowitz V."/>
            <person name="Hugenholtz P."/>
            <person name="Kyrpides N.C."/>
            <person name="Klenk H.P."/>
        </authorList>
    </citation>
    <scope>NUCLEOTIDE SEQUENCE [LARGE SCALE GENOMIC DNA]</scope>
    <source>
        <strain evidence="6">DSM 12809 / NBRC 114555 / N2460</strain>
    </source>
</reference>
<dbReference type="CDD" id="cd16393">
    <property type="entry name" value="SPO0J_N"/>
    <property type="match status" value="1"/>
</dbReference>
<dbReference type="PANTHER" id="PTHR33375">
    <property type="entry name" value="CHROMOSOME-PARTITIONING PROTEIN PARB-RELATED"/>
    <property type="match status" value="1"/>
</dbReference>
<evidence type="ECO:0000313" key="5">
    <source>
        <dbReference type="EMBL" id="ADD69726.1"/>
    </source>
</evidence>
<proteinExistence type="inferred from homology"/>
<dbReference type="PANTHER" id="PTHR33375:SF1">
    <property type="entry name" value="CHROMOSOME-PARTITIONING PROTEIN PARB-RELATED"/>
    <property type="match status" value="1"/>
</dbReference>
<organism evidence="5 6">
    <name type="scientific">Denitrovibrio acetiphilus (strain DSM 12809 / NBRC 114555 / N2460)</name>
    <dbReference type="NCBI Taxonomy" id="522772"/>
    <lineage>
        <taxon>Bacteria</taxon>
        <taxon>Pseudomonadati</taxon>
        <taxon>Deferribacterota</taxon>
        <taxon>Deferribacteres</taxon>
        <taxon>Deferribacterales</taxon>
        <taxon>Geovibrionaceae</taxon>
        <taxon>Denitrovibrio</taxon>
    </lineage>
</organism>
<dbReference type="NCBIfam" id="TIGR00180">
    <property type="entry name" value="parB_part"/>
    <property type="match status" value="1"/>
</dbReference>
<dbReference type="SUPFAM" id="SSF109709">
    <property type="entry name" value="KorB DNA-binding domain-like"/>
    <property type="match status" value="1"/>
</dbReference>
<dbReference type="STRING" id="522772.Dacet_2976"/>
<dbReference type="Pfam" id="PF02195">
    <property type="entry name" value="ParB_N"/>
    <property type="match status" value="1"/>
</dbReference>
<dbReference type="InterPro" id="IPR041468">
    <property type="entry name" value="HTH_ParB/Spo0J"/>
</dbReference>
<evidence type="ECO:0000256" key="2">
    <source>
        <dbReference type="ARBA" id="ARBA00022829"/>
    </source>
</evidence>
<sequence length="280" mass="31581">MKKNPLGKGLESLIPKAESTRTIINEIDIADIKPNPEQPRKVFDEEALSELTDSIRRNGVIQPLVLAAGEEEGEYIIIAGERRWRAAGLAGLRRVPAVVRVLTHETEKLELALIENIQREDLGPLELARAYKNLMDTHDYRQEDVADVVGKSRSAVANTIRLLGLPEKVIMALEEGLISEGHARALIGLDEKKAVEILFKIIDNSLSVRDVEKLVSKKEREQIMHKEEDENIFVMSLKAEMEEFFRTKIEIKPGKKGGTINIRYSSDDDLDRIIKTIRGE</sequence>
<name>D4H722_DENA2</name>
<dbReference type="InterPro" id="IPR004437">
    <property type="entry name" value="ParB/RepB/Spo0J"/>
</dbReference>
<dbReference type="GO" id="GO:0003677">
    <property type="term" value="F:DNA binding"/>
    <property type="evidence" value="ECO:0007669"/>
    <property type="project" value="UniProtKB-KW"/>
</dbReference>
<dbReference type="InterPro" id="IPR057240">
    <property type="entry name" value="ParB_dimer_C"/>
</dbReference>
<feature type="domain" description="ParB-like N-terminal" evidence="4">
    <location>
        <begin position="25"/>
        <end position="117"/>
    </location>
</feature>
<dbReference type="FunFam" id="3.90.1530.30:FF:000001">
    <property type="entry name" value="Chromosome partitioning protein ParB"/>
    <property type="match status" value="1"/>
</dbReference>
<dbReference type="KEGG" id="dap:Dacet_2976"/>
<comment type="similarity">
    <text evidence="1">Belongs to the ParB family.</text>
</comment>
<dbReference type="HOGENOM" id="CLU_023853_0_0_0"/>
<dbReference type="AlphaFoldDB" id="D4H722"/>
<dbReference type="RefSeq" id="WP_013012211.1">
    <property type="nucleotide sequence ID" value="NC_013943.1"/>
</dbReference>
<evidence type="ECO:0000313" key="6">
    <source>
        <dbReference type="Proteomes" id="UP000002012"/>
    </source>
</evidence>
<evidence type="ECO:0000256" key="1">
    <source>
        <dbReference type="ARBA" id="ARBA00006295"/>
    </source>
</evidence>
<dbReference type="FunFam" id="1.10.10.2830:FF:000001">
    <property type="entry name" value="Chromosome partitioning protein ParB"/>
    <property type="match status" value="1"/>
</dbReference>
<gene>
    <name evidence="5" type="ordered locus">Dacet_2976</name>
</gene>
<dbReference type="Gene3D" id="1.10.10.2830">
    <property type="match status" value="1"/>
</dbReference>
<dbReference type="SMART" id="SM00470">
    <property type="entry name" value="ParB"/>
    <property type="match status" value="1"/>
</dbReference>
<dbReference type="GO" id="GO:0007059">
    <property type="term" value="P:chromosome segregation"/>
    <property type="evidence" value="ECO:0007669"/>
    <property type="project" value="UniProtKB-KW"/>
</dbReference>
<dbReference type="InParanoid" id="D4H722"/>
<dbReference type="eggNOG" id="COG1475">
    <property type="taxonomic scope" value="Bacteria"/>
</dbReference>
<dbReference type="Gene3D" id="3.90.1530.30">
    <property type="match status" value="1"/>
</dbReference>
<keyword evidence="2" id="KW-0159">Chromosome partition</keyword>
<dbReference type="GO" id="GO:0045881">
    <property type="term" value="P:positive regulation of sporulation resulting in formation of a cellular spore"/>
    <property type="evidence" value="ECO:0007669"/>
    <property type="project" value="TreeGrafter"/>
</dbReference>
<dbReference type="InterPro" id="IPR036086">
    <property type="entry name" value="ParB/Sulfiredoxin_sf"/>
</dbReference>
<dbReference type="InterPro" id="IPR050336">
    <property type="entry name" value="Chromosome_partition/occlusion"/>
</dbReference>
<keyword evidence="6" id="KW-1185">Reference proteome</keyword>
<dbReference type="SUPFAM" id="SSF110849">
    <property type="entry name" value="ParB/Sulfiredoxin"/>
    <property type="match status" value="1"/>
</dbReference>
<dbReference type="OrthoDB" id="9802051at2"/>
<keyword evidence="3" id="KW-0238">DNA-binding</keyword>
<dbReference type="Proteomes" id="UP000002012">
    <property type="component" value="Chromosome"/>
</dbReference>
<dbReference type="Pfam" id="PF23552">
    <property type="entry name" value="ParB_C"/>
    <property type="match status" value="1"/>
</dbReference>
<dbReference type="Pfam" id="PF17762">
    <property type="entry name" value="HTH_ParB"/>
    <property type="match status" value="1"/>
</dbReference>
<accession>D4H722</accession>